<evidence type="ECO:0000259" key="4">
    <source>
        <dbReference type="PROSITE" id="PS51078"/>
    </source>
</evidence>
<keyword evidence="1" id="KW-0805">Transcription regulation</keyword>
<gene>
    <name evidence="5" type="ORF">BSAE_0052</name>
</gene>
<dbReference type="InterPro" id="IPR005471">
    <property type="entry name" value="Tscrpt_reg_IclR_N"/>
</dbReference>
<dbReference type="Gene3D" id="1.10.10.10">
    <property type="entry name" value="Winged helix-like DNA-binding domain superfamily/Winged helix DNA-binding domain"/>
    <property type="match status" value="1"/>
</dbReference>
<evidence type="ECO:0000256" key="1">
    <source>
        <dbReference type="ARBA" id="ARBA00023015"/>
    </source>
</evidence>
<evidence type="ECO:0000313" key="6">
    <source>
        <dbReference type="Proteomes" id="UP000029040"/>
    </source>
</evidence>
<evidence type="ECO:0000313" key="5">
    <source>
        <dbReference type="EMBL" id="KFI88725.1"/>
    </source>
</evidence>
<dbReference type="CDD" id="cd00090">
    <property type="entry name" value="HTH_ARSR"/>
    <property type="match status" value="1"/>
</dbReference>
<dbReference type="InterPro" id="IPR029016">
    <property type="entry name" value="GAF-like_dom_sf"/>
</dbReference>
<dbReference type="AlphaFoldDB" id="A0A087CZM5"/>
<feature type="domain" description="IclR-ED" evidence="4">
    <location>
        <begin position="73"/>
        <end position="256"/>
    </location>
</feature>
<reference evidence="5 6" key="1">
    <citation type="submission" date="2014-03" db="EMBL/GenBank/DDBJ databases">
        <title>Genomics of Bifidobacteria.</title>
        <authorList>
            <person name="Ventura M."/>
            <person name="Milani C."/>
            <person name="Lugli G.A."/>
        </authorList>
    </citation>
    <scope>NUCLEOTIDE SEQUENCE [LARGE SCALE GENOMIC DNA]</scope>
    <source>
        <strain evidence="5 6">LMG 14934</strain>
    </source>
</reference>
<dbReference type="SMART" id="SM00346">
    <property type="entry name" value="HTH_ICLR"/>
    <property type="match status" value="1"/>
</dbReference>
<dbReference type="RefSeq" id="WP_033508264.1">
    <property type="nucleotide sequence ID" value="NZ_JDTM01000002.1"/>
</dbReference>
<name>A0A087CZM5_9BIFI</name>
<dbReference type="InterPro" id="IPR036390">
    <property type="entry name" value="WH_DNA-bd_sf"/>
</dbReference>
<dbReference type="GO" id="GO:0045892">
    <property type="term" value="P:negative regulation of DNA-templated transcription"/>
    <property type="evidence" value="ECO:0007669"/>
    <property type="project" value="TreeGrafter"/>
</dbReference>
<dbReference type="InterPro" id="IPR011991">
    <property type="entry name" value="ArsR-like_HTH"/>
</dbReference>
<dbReference type="PANTHER" id="PTHR30136">
    <property type="entry name" value="HELIX-TURN-HELIX TRANSCRIPTIONAL REGULATOR, ICLR FAMILY"/>
    <property type="match status" value="1"/>
</dbReference>
<dbReference type="SUPFAM" id="SSF46785">
    <property type="entry name" value="Winged helix' DNA-binding domain"/>
    <property type="match status" value="1"/>
</dbReference>
<dbReference type="InterPro" id="IPR050707">
    <property type="entry name" value="HTH_MetabolicPath_Reg"/>
</dbReference>
<dbReference type="Pfam" id="PF01614">
    <property type="entry name" value="IclR_C"/>
    <property type="match status" value="1"/>
</dbReference>
<dbReference type="PANTHER" id="PTHR30136:SF24">
    <property type="entry name" value="HTH-TYPE TRANSCRIPTIONAL REPRESSOR ALLR"/>
    <property type="match status" value="1"/>
</dbReference>
<dbReference type="Pfam" id="PF09339">
    <property type="entry name" value="HTH_IclR"/>
    <property type="match status" value="1"/>
</dbReference>
<proteinExistence type="predicted"/>
<dbReference type="SUPFAM" id="SSF55781">
    <property type="entry name" value="GAF domain-like"/>
    <property type="match status" value="1"/>
</dbReference>
<evidence type="ECO:0000256" key="2">
    <source>
        <dbReference type="ARBA" id="ARBA00023125"/>
    </source>
</evidence>
<dbReference type="PROSITE" id="PS51078">
    <property type="entry name" value="ICLR_ED"/>
    <property type="match status" value="1"/>
</dbReference>
<sequence length="256" mass="27340">MANERSGRHEPNRVLAKTGLIVEALSADNELTPAEIAQRCDISRSTAYRILDGLVNVGLAVVDSDARYSLSLEWLSLADAAREAMTEWRDADEVLRRVTIGSTMTSYLTVRSGSEAVCIACAQGHGADATILRPGRTLPLFAGAAGRAVLAFSDDATVERYLAMAPFPAYNEHTLTTAEELRADVARIRECGYAVSDEDVTLGIGAVGVPLFRPGESHAVGALSAGGFVDEVRRMSDDLLGLLRRGAVELGCTSER</sequence>
<protein>
    <submittedName>
        <fullName evidence="5">Transcriptional regulator, IclR family</fullName>
    </submittedName>
</protein>
<accession>A0A087CZM5</accession>
<dbReference type="GO" id="GO:0003677">
    <property type="term" value="F:DNA binding"/>
    <property type="evidence" value="ECO:0007669"/>
    <property type="project" value="UniProtKB-KW"/>
</dbReference>
<dbReference type="Proteomes" id="UP000029040">
    <property type="component" value="Unassembled WGS sequence"/>
</dbReference>
<evidence type="ECO:0000256" key="3">
    <source>
        <dbReference type="ARBA" id="ARBA00023163"/>
    </source>
</evidence>
<dbReference type="InterPro" id="IPR036388">
    <property type="entry name" value="WH-like_DNA-bd_sf"/>
</dbReference>
<dbReference type="GO" id="GO:0003700">
    <property type="term" value="F:DNA-binding transcription factor activity"/>
    <property type="evidence" value="ECO:0007669"/>
    <property type="project" value="TreeGrafter"/>
</dbReference>
<dbReference type="Gene3D" id="3.30.450.40">
    <property type="match status" value="1"/>
</dbReference>
<dbReference type="EMBL" id="JGZM01000002">
    <property type="protein sequence ID" value="KFI88725.1"/>
    <property type="molecule type" value="Genomic_DNA"/>
</dbReference>
<keyword evidence="3" id="KW-0804">Transcription</keyword>
<dbReference type="InterPro" id="IPR014757">
    <property type="entry name" value="Tscrpt_reg_IclR_C"/>
</dbReference>
<organism evidence="5 6">
    <name type="scientific">Bifidobacterium pullorum subsp. saeculare DSM 6531 = LMG 14934</name>
    <dbReference type="NCBI Taxonomy" id="1437611"/>
    <lineage>
        <taxon>Bacteria</taxon>
        <taxon>Bacillati</taxon>
        <taxon>Actinomycetota</taxon>
        <taxon>Actinomycetes</taxon>
        <taxon>Bifidobacteriales</taxon>
        <taxon>Bifidobacteriaceae</taxon>
        <taxon>Bifidobacterium</taxon>
    </lineage>
</organism>
<keyword evidence="2" id="KW-0238">DNA-binding</keyword>
<comment type="caution">
    <text evidence="5">The sequence shown here is derived from an EMBL/GenBank/DDBJ whole genome shotgun (WGS) entry which is preliminary data.</text>
</comment>